<evidence type="ECO:0000256" key="3">
    <source>
        <dbReference type="ARBA" id="ARBA00022737"/>
    </source>
</evidence>
<dbReference type="GO" id="GO:0005737">
    <property type="term" value="C:cytoplasm"/>
    <property type="evidence" value="ECO:0007669"/>
    <property type="project" value="TreeGrafter"/>
</dbReference>
<feature type="compositionally biased region" description="Polar residues" evidence="5">
    <location>
        <begin position="799"/>
        <end position="814"/>
    </location>
</feature>
<dbReference type="Proteomes" id="UP000320333">
    <property type="component" value="Unassembled WGS sequence"/>
</dbReference>
<feature type="compositionally biased region" description="Polar residues" evidence="5">
    <location>
        <begin position="881"/>
        <end position="898"/>
    </location>
</feature>
<dbReference type="GO" id="GO:0030307">
    <property type="term" value="P:positive regulation of cell growth"/>
    <property type="evidence" value="ECO:0007669"/>
    <property type="project" value="TreeGrafter"/>
</dbReference>
<dbReference type="PANTHER" id="PTHR12848">
    <property type="entry name" value="REGULATORY-ASSOCIATED PROTEIN OF MTOR"/>
    <property type="match status" value="1"/>
</dbReference>
<dbReference type="GO" id="GO:0071230">
    <property type="term" value="P:cellular response to amino acid stimulus"/>
    <property type="evidence" value="ECO:0007669"/>
    <property type="project" value="TreeGrafter"/>
</dbReference>
<dbReference type="InterPro" id="IPR001680">
    <property type="entry name" value="WD40_rpt"/>
</dbReference>
<dbReference type="GO" id="GO:0010506">
    <property type="term" value="P:regulation of autophagy"/>
    <property type="evidence" value="ECO:0007669"/>
    <property type="project" value="TreeGrafter"/>
</dbReference>
<dbReference type="InterPro" id="IPR016024">
    <property type="entry name" value="ARM-type_fold"/>
</dbReference>
<evidence type="ECO:0000313" key="8">
    <source>
        <dbReference type="Proteomes" id="UP000320333"/>
    </source>
</evidence>
<dbReference type="InterPro" id="IPR015943">
    <property type="entry name" value="WD40/YVTN_repeat-like_dom_sf"/>
</dbReference>
<dbReference type="GO" id="GO:0030674">
    <property type="term" value="F:protein-macromolecule adaptor activity"/>
    <property type="evidence" value="ECO:0007669"/>
    <property type="project" value="TreeGrafter"/>
</dbReference>
<dbReference type="GO" id="GO:0009267">
    <property type="term" value="P:cellular response to starvation"/>
    <property type="evidence" value="ECO:0007669"/>
    <property type="project" value="TreeGrafter"/>
</dbReference>
<dbReference type="EMBL" id="QEAP01000692">
    <property type="protein sequence ID" value="TPX60349.1"/>
    <property type="molecule type" value="Genomic_DNA"/>
</dbReference>
<keyword evidence="2 4" id="KW-0853">WD repeat</keyword>
<evidence type="ECO:0000256" key="4">
    <source>
        <dbReference type="PROSITE-ProRule" id="PRU00221"/>
    </source>
</evidence>
<dbReference type="InterPro" id="IPR004083">
    <property type="entry name" value="Raptor"/>
</dbReference>
<dbReference type="InterPro" id="IPR036322">
    <property type="entry name" value="WD40_repeat_dom_sf"/>
</dbReference>
<accession>A0A507E8G6</accession>
<comment type="caution">
    <text evidence="7">The sequence shown here is derived from an EMBL/GenBank/DDBJ whole genome shotgun (WGS) entry which is preliminary data.</text>
</comment>
<feature type="domain" description="Raptor N-terminal CASPase-like" evidence="6">
    <location>
        <begin position="55"/>
        <end position="208"/>
    </location>
</feature>
<dbReference type="InterPro" id="IPR029347">
    <property type="entry name" value="Raptor_N"/>
</dbReference>
<protein>
    <recommendedName>
        <fullName evidence="6">Raptor N-terminal CASPase-like domain-containing protein</fullName>
    </recommendedName>
</protein>
<dbReference type="OrthoDB" id="10262360at2759"/>
<dbReference type="PANTHER" id="PTHR12848:SF16">
    <property type="entry name" value="REGULATORY-ASSOCIATED PROTEIN OF MTOR"/>
    <property type="match status" value="1"/>
</dbReference>
<comment type="similarity">
    <text evidence="1">Belongs to the WD repeat RAPTOR family.</text>
</comment>
<dbReference type="SUPFAM" id="SSF48371">
    <property type="entry name" value="ARM repeat"/>
    <property type="match status" value="1"/>
</dbReference>
<sequence length="1324" mass="147040">MDEQVAAAVAAAAVPAELGMYSFVVDRRHDSCGVPKHAQDSDADADSGDWRMRERLKTVSVALVLCLNIGIDPPDVLKTIPCAKTECWVDPLSLPPQKALETIGKNLQQQYEVWQPRARYKSLLDPSVEETKKACLSLRKNAKDERILFHYNGHGVPKPTKGGEIWVFNRSYTQYLPCSIYDLQTWLGSPCIYVFDCSNAGNILNAFDRFSIQRDEEHANNPDRDNIPYISMKECILLAACNATDTLPMNPDLPADLFTCCLTTPIEIALRWFVSHSPLLDGITADMIMKIPGQLNDRRTALGELNWIFTAITDTIAWNMLPHDVFKKLFRQDLMVAALFRNFLLAERIMRYYHCSPLSHPPLPSTHQHPLWSSWDLAAELCLHQLPELLKSPAAEYQHSAFFSDQLTAFEVWLSKGPIAQSHPEQLPIVLQVLLSQVHRLRALMLLSRFLDLGPWSVKLALSVGIFPYVLKLLQSPAAELKPVLVFIWAKILALDSSCQNDLLKDNGFTYFINILTNNNNTSMIPNIAEHRAMCCFILCVFCHHFRFGQEACVKNELLHTLAIHFEDEDSLLRQWVCISLAKTVEGFPAARDICFKDGLHRQLVLLLGDDSAEVRSAALFAVGALIQPEQVVNAQQPPAVIAQIQQRTKLNASAVELCVCRAIIHGLIDASPLVRKELVIVLSKVVALQEDRMARTAATVLRNEKFTKEDPIVYEDGAEEVDGFMMSVYKALLGLSADPYPLVALLARHVVDLIHAPFVVAGKVNAPVSVLNKRLSSVAAAPGIGSPGLNGVGPSSGMYGQQQPSYLQSTPSPYSKPRKSNSVQSDLSSLGIGSASIRSRDTSPSVKRHSSFVNPFKSFQGLASLVSFPAGGGALAGQDLKNSGQGERYGTPTSRNSKMVGMEEEDSKRGRKTDLLKSARYHMQLGPDGKESICLKSTVYEWNVEYFREPQMKLPDIEAPGSTQYNEKLWRFEQTKKFANSSLARSMESTKLKFDHQVNFLRSDNNPGKHIYFHSFEPHLLGADDADGVIVYNWEDGSRINWFSNSNPVGSRITSLRFINENDIALIVTGSDEGMVRVYKNYASQENCELATSWRAVNEDLSQHARSELIVEWHQKSGSLLVAGDLRLIRVWDMEKELCVQDIANKNQQAITALASDKEDGRLLVAGYADGLLNLYDRRVPTNESVVMSFREHPSRVLNCKLQNNGTGSYHTLVSGSSAGDVRFWDIRSGQKALQKISAVPAGVEMTALAIHDDTPLIACGSNTEYIRIFNVNGMNLNTIRFNDGLLGSRIGHVGCVAFHPYKDLLAAGTTNNASICLFSSQP</sequence>
<dbReference type="STRING" id="246404.A0A507E8G6"/>
<dbReference type="SMART" id="SM00320">
    <property type="entry name" value="WD40"/>
    <property type="match status" value="5"/>
</dbReference>
<keyword evidence="3" id="KW-0677">Repeat</keyword>
<dbReference type="InterPro" id="IPR011989">
    <property type="entry name" value="ARM-like"/>
</dbReference>
<name>A0A507E8G6_9FUNG</name>
<evidence type="ECO:0000313" key="7">
    <source>
        <dbReference type="EMBL" id="TPX60349.1"/>
    </source>
</evidence>
<dbReference type="GO" id="GO:0031931">
    <property type="term" value="C:TORC1 complex"/>
    <property type="evidence" value="ECO:0007669"/>
    <property type="project" value="InterPro"/>
</dbReference>
<organism evidence="7 8">
    <name type="scientific">Chytriomyces confervae</name>
    <dbReference type="NCBI Taxonomy" id="246404"/>
    <lineage>
        <taxon>Eukaryota</taxon>
        <taxon>Fungi</taxon>
        <taxon>Fungi incertae sedis</taxon>
        <taxon>Chytridiomycota</taxon>
        <taxon>Chytridiomycota incertae sedis</taxon>
        <taxon>Chytridiomycetes</taxon>
        <taxon>Chytridiales</taxon>
        <taxon>Chytriomycetaceae</taxon>
        <taxon>Chytriomyces</taxon>
    </lineage>
</organism>
<dbReference type="SMART" id="SM01302">
    <property type="entry name" value="Raptor_N"/>
    <property type="match status" value="1"/>
</dbReference>
<dbReference type="Gene3D" id="2.130.10.10">
    <property type="entry name" value="YVTN repeat-like/Quinoprotein amine dehydrogenase"/>
    <property type="match status" value="2"/>
</dbReference>
<feature type="region of interest" description="Disordered" evidence="5">
    <location>
        <begin position="793"/>
        <end position="850"/>
    </location>
</feature>
<feature type="repeat" description="WD" evidence="4">
    <location>
        <begin position="1214"/>
        <end position="1236"/>
    </location>
</feature>
<dbReference type="PRINTS" id="PR01547">
    <property type="entry name" value="YEAST176DUF"/>
</dbReference>
<dbReference type="PROSITE" id="PS50082">
    <property type="entry name" value="WD_REPEATS_2"/>
    <property type="match status" value="1"/>
</dbReference>
<proteinExistence type="inferred from homology"/>
<keyword evidence="8" id="KW-1185">Reference proteome</keyword>
<dbReference type="GO" id="GO:0031929">
    <property type="term" value="P:TOR signaling"/>
    <property type="evidence" value="ECO:0007669"/>
    <property type="project" value="InterPro"/>
</dbReference>
<evidence type="ECO:0000259" key="6">
    <source>
        <dbReference type="SMART" id="SM01302"/>
    </source>
</evidence>
<evidence type="ECO:0000256" key="5">
    <source>
        <dbReference type="SAM" id="MobiDB-lite"/>
    </source>
</evidence>
<dbReference type="Gene3D" id="1.25.10.10">
    <property type="entry name" value="Leucine-rich Repeat Variant"/>
    <property type="match status" value="1"/>
</dbReference>
<dbReference type="SUPFAM" id="SSF50978">
    <property type="entry name" value="WD40 repeat-like"/>
    <property type="match status" value="1"/>
</dbReference>
<feature type="region of interest" description="Disordered" evidence="5">
    <location>
        <begin position="878"/>
        <end position="912"/>
    </location>
</feature>
<gene>
    <name evidence="7" type="ORF">CcCBS67573_g09011</name>
</gene>
<evidence type="ECO:0000256" key="2">
    <source>
        <dbReference type="ARBA" id="ARBA00022574"/>
    </source>
</evidence>
<evidence type="ECO:0000256" key="1">
    <source>
        <dbReference type="ARBA" id="ARBA00009257"/>
    </source>
</evidence>
<dbReference type="Pfam" id="PF14538">
    <property type="entry name" value="Raptor_N"/>
    <property type="match status" value="1"/>
</dbReference>
<reference evidence="7 8" key="1">
    <citation type="journal article" date="2019" name="Sci. Rep.">
        <title>Comparative genomics of chytrid fungi reveal insights into the obligate biotrophic and pathogenic lifestyle of Synchytrium endobioticum.</title>
        <authorList>
            <person name="van de Vossenberg B.T.L.H."/>
            <person name="Warris S."/>
            <person name="Nguyen H.D.T."/>
            <person name="van Gent-Pelzer M.P.E."/>
            <person name="Joly D.L."/>
            <person name="van de Geest H.C."/>
            <person name="Bonants P.J.M."/>
            <person name="Smith D.S."/>
            <person name="Levesque C.A."/>
            <person name="van der Lee T.A.J."/>
        </authorList>
    </citation>
    <scope>NUCLEOTIDE SEQUENCE [LARGE SCALE GENOMIC DNA]</scope>
    <source>
        <strain evidence="7 8">CBS 675.73</strain>
    </source>
</reference>